<organism evidence="2 3">
    <name type="scientific">Lentinus tigrinus ALCF2SS1-6</name>
    <dbReference type="NCBI Taxonomy" id="1328759"/>
    <lineage>
        <taxon>Eukaryota</taxon>
        <taxon>Fungi</taxon>
        <taxon>Dikarya</taxon>
        <taxon>Basidiomycota</taxon>
        <taxon>Agaricomycotina</taxon>
        <taxon>Agaricomycetes</taxon>
        <taxon>Polyporales</taxon>
        <taxon>Polyporaceae</taxon>
        <taxon>Lentinus</taxon>
    </lineage>
</organism>
<dbReference type="GO" id="GO:0006044">
    <property type="term" value="P:N-acetylglucosamine metabolic process"/>
    <property type="evidence" value="ECO:0007669"/>
    <property type="project" value="TreeGrafter"/>
</dbReference>
<gene>
    <name evidence="2" type="ORF">L227DRAFT_655052</name>
</gene>
<dbReference type="PANTHER" id="PTHR35020:SF2">
    <property type="entry name" value="N-ACETYLGLUCOSAMINE-INDUCED PROTEIN 1"/>
    <property type="match status" value="1"/>
</dbReference>
<reference evidence="2" key="1">
    <citation type="journal article" date="2018" name="Genome Biol. Evol.">
        <title>Genomics and development of Lentinus tigrinus, a white-rot wood-decaying mushroom with dimorphic fruiting bodies.</title>
        <authorList>
            <person name="Wu B."/>
            <person name="Xu Z."/>
            <person name="Knudson A."/>
            <person name="Carlson A."/>
            <person name="Chen N."/>
            <person name="Kovaka S."/>
            <person name="LaButti K."/>
            <person name="Lipzen A."/>
            <person name="Pennachio C."/>
            <person name="Riley R."/>
            <person name="Schakwitz W."/>
            <person name="Umezawa K."/>
            <person name="Ohm R.A."/>
            <person name="Grigoriev I.V."/>
            <person name="Nagy L.G."/>
            <person name="Gibbons J."/>
            <person name="Hibbett D."/>
        </authorList>
    </citation>
    <scope>NUCLEOTIDE SEQUENCE [LARGE SCALE GENOMIC DNA]</scope>
    <source>
        <strain evidence="2">ALCF2SS1-6</strain>
    </source>
</reference>
<sequence length="276" mass="31183">MTVSLQGEDNAGAKPPMGTGPPTHAELVAYYPGKLTWSQIQAFINAGMLDVIHRDPVLHQRYMAWSAKTKDEYGSMIAYLKEKRLQWGKPDTLSRLGTSHTDPAFWTNSEDTPPRTLEYFTAQTPSEYFCVVSNDWPYSIPADVEHVVVWTKLPIIHPSLVDARITEIVGQIGLTGCTGLDSPPPSLADELPGALPALTAWKITAEDVKSMPNAERLSPEERELMRRAGKEVDEFIRKRWREDEWETCWFVNPPRRQTVPGLAHAHVFARRKGHRK</sequence>
<dbReference type="AlphaFoldDB" id="A0A5C2S9N4"/>
<feature type="region of interest" description="Disordered" evidence="1">
    <location>
        <begin position="1"/>
        <end position="22"/>
    </location>
</feature>
<evidence type="ECO:0000313" key="3">
    <source>
        <dbReference type="Proteomes" id="UP000313359"/>
    </source>
</evidence>
<protein>
    <submittedName>
        <fullName evidence="2">Uncharacterized protein</fullName>
    </submittedName>
</protein>
<dbReference type="EMBL" id="ML122277">
    <property type="protein sequence ID" value="RPD58046.1"/>
    <property type="molecule type" value="Genomic_DNA"/>
</dbReference>
<proteinExistence type="predicted"/>
<dbReference type="Pfam" id="PF12239">
    <property type="entry name" value="DUF3605"/>
    <property type="match status" value="1"/>
</dbReference>
<dbReference type="InterPro" id="IPR022036">
    <property type="entry name" value="DUF3605"/>
</dbReference>
<evidence type="ECO:0000256" key="1">
    <source>
        <dbReference type="SAM" id="MobiDB-lite"/>
    </source>
</evidence>
<dbReference type="OrthoDB" id="498286at2759"/>
<dbReference type="PANTHER" id="PTHR35020">
    <property type="entry name" value="N-ACETYLGLUCOSAMINE-INDUCED PROTEIN 1"/>
    <property type="match status" value="1"/>
</dbReference>
<name>A0A5C2S9N4_9APHY</name>
<dbReference type="Proteomes" id="UP000313359">
    <property type="component" value="Unassembled WGS sequence"/>
</dbReference>
<evidence type="ECO:0000313" key="2">
    <source>
        <dbReference type="EMBL" id="RPD58046.1"/>
    </source>
</evidence>
<accession>A0A5C2S9N4</accession>
<keyword evidence="3" id="KW-1185">Reference proteome</keyword>
<dbReference type="GO" id="GO:0005737">
    <property type="term" value="C:cytoplasm"/>
    <property type="evidence" value="ECO:0007669"/>
    <property type="project" value="TreeGrafter"/>
</dbReference>
<dbReference type="STRING" id="1328759.A0A5C2S9N4"/>